<keyword evidence="1" id="KW-1133">Transmembrane helix</keyword>
<proteinExistence type="predicted"/>
<name>A0A382H515_9ZZZZ</name>
<feature type="non-terminal residue" evidence="2">
    <location>
        <position position="44"/>
    </location>
</feature>
<evidence type="ECO:0000256" key="1">
    <source>
        <dbReference type="SAM" id="Phobius"/>
    </source>
</evidence>
<gene>
    <name evidence="2" type="ORF">METZ01_LOCUS234871</name>
</gene>
<evidence type="ECO:0000313" key="2">
    <source>
        <dbReference type="EMBL" id="SVB82017.1"/>
    </source>
</evidence>
<keyword evidence="1" id="KW-0472">Membrane</keyword>
<dbReference type="EMBL" id="UINC01059048">
    <property type="protein sequence ID" value="SVB82017.1"/>
    <property type="molecule type" value="Genomic_DNA"/>
</dbReference>
<dbReference type="AlphaFoldDB" id="A0A382H515"/>
<protein>
    <submittedName>
        <fullName evidence="2">Uncharacterized protein</fullName>
    </submittedName>
</protein>
<organism evidence="2">
    <name type="scientific">marine metagenome</name>
    <dbReference type="NCBI Taxonomy" id="408172"/>
    <lineage>
        <taxon>unclassified sequences</taxon>
        <taxon>metagenomes</taxon>
        <taxon>ecological metagenomes</taxon>
    </lineage>
</organism>
<reference evidence="2" key="1">
    <citation type="submission" date="2018-05" db="EMBL/GenBank/DDBJ databases">
        <authorList>
            <person name="Lanie J.A."/>
            <person name="Ng W.-L."/>
            <person name="Kazmierczak K.M."/>
            <person name="Andrzejewski T.M."/>
            <person name="Davidsen T.M."/>
            <person name="Wayne K.J."/>
            <person name="Tettelin H."/>
            <person name="Glass J.I."/>
            <person name="Rusch D."/>
            <person name="Podicherti R."/>
            <person name="Tsui H.-C.T."/>
            <person name="Winkler M.E."/>
        </authorList>
    </citation>
    <scope>NUCLEOTIDE SEQUENCE</scope>
</reference>
<keyword evidence="1" id="KW-0812">Transmembrane</keyword>
<accession>A0A382H515</accession>
<feature type="transmembrane region" description="Helical" evidence="1">
    <location>
        <begin position="7"/>
        <end position="27"/>
    </location>
</feature>
<sequence>MATAMRWFLTFSSLTTTPSLVVMIRWVDSPISGSWVTTTTVSPS</sequence>